<evidence type="ECO:0000313" key="3">
    <source>
        <dbReference type="Proteomes" id="UP000799640"/>
    </source>
</evidence>
<dbReference type="Proteomes" id="UP000799640">
    <property type="component" value="Unassembled WGS sequence"/>
</dbReference>
<feature type="compositionally biased region" description="Pro residues" evidence="1">
    <location>
        <begin position="15"/>
        <end position="24"/>
    </location>
</feature>
<organism evidence="2 3">
    <name type="scientific">Trichodelitschia bisporula</name>
    <dbReference type="NCBI Taxonomy" id="703511"/>
    <lineage>
        <taxon>Eukaryota</taxon>
        <taxon>Fungi</taxon>
        <taxon>Dikarya</taxon>
        <taxon>Ascomycota</taxon>
        <taxon>Pezizomycotina</taxon>
        <taxon>Dothideomycetes</taxon>
        <taxon>Dothideomycetes incertae sedis</taxon>
        <taxon>Phaeotrichales</taxon>
        <taxon>Phaeotrichaceae</taxon>
        <taxon>Trichodelitschia</taxon>
    </lineage>
</organism>
<gene>
    <name evidence="2" type="ORF">EJ06DRAFT_411963</name>
</gene>
<protein>
    <submittedName>
        <fullName evidence="2">Uncharacterized protein</fullName>
    </submittedName>
</protein>
<reference evidence="2" key="1">
    <citation type="journal article" date="2020" name="Stud. Mycol.">
        <title>101 Dothideomycetes genomes: a test case for predicting lifestyles and emergence of pathogens.</title>
        <authorList>
            <person name="Haridas S."/>
            <person name="Albert R."/>
            <person name="Binder M."/>
            <person name="Bloem J."/>
            <person name="Labutti K."/>
            <person name="Salamov A."/>
            <person name="Andreopoulos B."/>
            <person name="Baker S."/>
            <person name="Barry K."/>
            <person name="Bills G."/>
            <person name="Bluhm B."/>
            <person name="Cannon C."/>
            <person name="Castanera R."/>
            <person name="Culley D."/>
            <person name="Daum C."/>
            <person name="Ezra D."/>
            <person name="Gonzalez J."/>
            <person name="Henrissat B."/>
            <person name="Kuo A."/>
            <person name="Liang C."/>
            <person name="Lipzen A."/>
            <person name="Lutzoni F."/>
            <person name="Magnuson J."/>
            <person name="Mondo S."/>
            <person name="Nolan M."/>
            <person name="Ohm R."/>
            <person name="Pangilinan J."/>
            <person name="Park H.-J."/>
            <person name="Ramirez L."/>
            <person name="Alfaro M."/>
            <person name="Sun H."/>
            <person name="Tritt A."/>
            <person name="Yoshinaga Y."/>
            <person name="Zwiers L.-H."/>
            <person name="Turgeon B."/>
            <person name="Goodwin S."/>
            <person name="Spatafora J."/>
            <person name="Crous P."/>
            <person name="Grigoriev I."/>
        </authorList>
    </citation>
    <scope>NUCLEOTIDE SEQUENCE</scope>
    <source>
        <strain evidence="2">CBS 262.69</strain>
    </source>
</reference>
<keyword evidence="3" id="KW-1185">Reference proteome</keyword>
<evidence type="ECO:0000313" key="2">
    <source>
        <dbReference type="EMBL" id="KAF2400881.1"/>
    </source>
</evidence>
<feature type="compositionally biased region" description="Low complexity" evidence="1">
    <location>
        <begin position="72"/>
        <end position="96"/>
    </location>
</feature>
<dbReference type="AlphaFoldDB" id="A0A6G1HY95"/>
<sequence length="153" mass="16112">MNANYHRRVEHTSPALPPPPPPRPWSSVPSPRSTAPSPRIANSASPSHHQPYDPSSPLTLPSPHTYYGHPRPYAAYSPLSPTAASSPATATNSPMALRTPQVAEYNPATWSRSGPVGGAYLPHSSLAGRPLRPTDDSGGAPAPPNSPSYQLAD</sequence>
<accession>A0A6G1HY95</accession>
<dbReference type="EMBL" id="ML996694">
    <property type="protein sequence ID" value="KAF2400881.1"/>
    <property type="molecule type" value="Genomic_DNA"/>
</dbReference>
<evidence type="ECO:0000256" key="1">
    <source>
        <dbReference type="SAM" id="MobiDB-lite"/>
    </source>
</evidence>
<feature type="compositionally biased region" description="Polar residues" evidence="1">
    <location>
        <begin position="34"/>
        <end position="48"/>
    </location>
</feature>
<name>A0A6G1HY95_9PEZI</name>
<feature type="region of interest" description="Disordered" evidence="1">
    <location>
        <begin position="1"/>
        <end position="153"/>
    </location>
</feature>
<proteinExistence type="predicted"/>